<dbReference type="InterPro" id="IPR010497">
    <property type="entry name" value="Epoxide_hydro_N"/>
</dbReference>
<dbReference type="KEGG" id="trb:HB776_02555"/>
<name>A0A7G6TU09_9BRAD</name>
<evidence type="ECO:0000313" key="2">
    <source>
        <dbReference type="EMBL" id="QND70241.1"/>
    </source>
</evidence>
<dbReference type="RefSeq" id="WP_184514809.1">
    <property type="nucleotide sequence ID" value="NZ_CP050292.1"/>
</dbReference>
<gene>
    <name evidence="2" type="ORF">HB776_02555</name>
</gene>
<dbReference type="SUPFAM" id="SSF53474">
    <property type="entry name" value="alpha/beta-Hydrolases"/>
    <property type="match status" value="1"/>
</dbReference>
<sequence>MKDDAQICPFRIGYSQAKLDDLRKRIAATRWPEQETVIDATQGVQLRTMRELSRLGDSI</sequence>
<reference evidence="3" key="1">
    <citation type="journal article" date="2020" name="Mol. Plant Microbe">
        <title>Rhizobial microsymbionts of the narrowly endemic Oxytropis species growing in Kamchatka are characterized by significant genetic diversity and possess a set of genes that are associated with T3SS and T6SS secretion systems and can affect the development of symbiosis.</title>
        <authorList>
            <person name="Safronova V."/>
            <person name="Guro P."/>
            <person name="Sazanova A."/>
            <person name="Kuznetsova I."/>
            <person name="Belimov A."/>
            <person name="Yakubov V."/>
            <person name="Chirak E."/>
            <person name="Afonin A."/>
            <person name="Gogolev Y."/>
            <person name="Andronov E."/>
            <person name="Tikhonovich I."/>
        </authorList>
    </citation>
    <scope>NUCLEOTIDE SEQUENCE [LARGE SCALE GENOMIC DNA]</scope>
    <source>
        <strain evidence="3">581</strain>
    </source>
</reference>
<feature type="domain" description="Epoxide hydrolase N-terminal" evidence="1">
    <location>
        <begin position="8"/>
        <end position="53"/>
    </location>
</feature>
<dbReference type="Gene3D" id="3.40.50.1820">
    <property type="entry name" value="alpha/beta hydrolase"/>
    <property type="match status" value="1"/>
</dbReference>
<protein>
    <recommendedName>
        <fullName evidence="1">Epoxide hydrolase N-terminal domain-containing protein</fullName>
    </recommendedName>
</protein>
<proteinExistence type="predicted"/>
<evidence type="ECO:0000259" key="1">
    <source>
        <dbReference type="Pfam" id="PF06441"/>
    </source>
</evidence>
<dbReference type="Proteomes" id="UP000515291">
    <property type="component" value="Chromosome"/>
</dbReference>
<dbReference type="EMBL" id="CP050292">
    <property type="protein sequence ID" value="QND70241.1"/>
    <property type="molecule type" value="Genomic_DNA"/>
</dbReference>
<organism evidence="2 3">
    <name type="scientific">Tardiphaga robiniae</name>
    <dbReference type="NCBI Taxonomy" id="943830"/>
    <lineage>
        <taxon>Bacteria</taxon>
        <taxon>Pseudomonadati</taxon>
        <taxon>Pseudomonadota</taxon>
        <taxon>Alphaproteobacteria</taxon>
        <taxon>Hyphomicrobiales</taxon>
        <taxon>Nitrobacteraceae</taxon>
        <taxon>Tardiphaga</taxon>
    </lineage>
</organism>
<dbReference type="AlphaFoldDB" id="A0A7G6TU09"/>
<dbReference type="InterPro" id="IPR029058">
    <property type="entry name" value="AB_hydrolase_fold"/>
</dbReference>
<dbReference type="Pfam" id="PF06441">
    <property type="entry name" value="EHN"/>
    <property type="match status" value="1"/>
</dbReference>
<evidence type="ECO:0000313" key="3">
    <source>
        <dbReference type="Proteomes" id="UP000515291"/>
    </source>
</evidence>
<accession>A0A7G6TU09</accession>